<feature type="domain" description="FAD-binding" evidence="2">
    <location>
        <begin position="4"/>
        <end position="305"/>
    </location>
</feature>
<protein>
    <submittedName>
        <fullName evidence="3">2-polyprenyl-6-methoxyphenol hydroxylase</fullName>
    </submittedName>
</protein>
<evidence type="ECO:0000313" key="4">
    <source>
        <dbReference type="Proteomes" id="UP000193335"/>
    </source>
</evidence>
<feature type="compositionally biased region" description="Low complexity" evidence="1">
    <location>
        <begin position="392"/>
        <end position="417"/>
    </location>
</feature>
<proteinExistence type="predicted"/>
<evidence type="ECO:0000259" key="2">
    <source>
        <dbReference type="Pfam" id="PF01494"/>
    </source>
</evidence>
<feature type="region of interest" description="Disordered" evidence="1">
    <location>
        <begin position="390"/>
        <end position="417"/>
    </location>
</feature>
<organism evidence="3 4">
    <name type="scientific">Bradyrhizobium japonicum</name>
    <dbReference type="NCBI Taxonomy" id="375"/>
    <lineage>
        <taxon>Bacteria</taxon>
        <taxon>Pseudomonadati</taxon>
        <taxon>Pseudomonadota</taxon>
        <taxon>Alphaproteobacteria</taxon>
        <taxon>Hyphomicrobiales</taxon>
        <taxon>Nitrobacteraceae</taxon>
        <taxon>Bradyrhizobium</taxon>
    </lineage>
</organism>
<dbReference type="SUPFAM" id="SSF51905">
    <property type="entry name" value="FAD/NAD(P)-binding domain"/>
    <property type="match status" value="1"/>
</dbReference>
<evidence type="ECO:0000313" key="3">
    <source>
        <dbReference type="EMBL" id="OSJ22171.1"/>
    </source>
</evidence>
<dbReference type="InterPro" id="IPR051205">
    <property type="entry name" value="UbiH/COQ6_monooxygenase"/>
</dbReference>
<dbReference type="AlphaFoldDB" id="A0A1Y2J7S7"/>
<name>A0A1Y2J7S7_BRAJP</name>
<dbReference type="PRINTS" id="PR00420">
    <property type="entry name" value="RNGMNOXGNASE"/>
</dbReference>
<sequence>MRYTDIAIIGGGLSGSTAAAMLGRVGISTVLIDPHESYPADFRVEKLSGHVQVERFLKTGIGESVLRRATFAGENRIARFGRLLDRAPSRQFNILYDSLVNAVRDEIPAGVERICAKAVSLETSPERQKITLSNEETISARLVVLANGLNVGLRHQLGIARKIISACHSISIGFDVVPAGRNSFDFPALTYFSERPSDRIPYITLFPTGPRMRANLFVYRGVDDPWLRELRRAPAETLNATLPRLKRITGAFDIAGEIKIRPVDLYVNDASGQPGLVLVGDAFSTSCPAAGTGCDKVFTDVERLCNVHIPEWLASDGMDGAKIATFYADPVKRACDEWSAAKAFEFRSVSTATSPYWTAQRWARFIAWSVQGLLRPLGGAIHLEPNFLGHASSSSSSSSSSSRSSSSSSSSSLSSSA</sequence>
<dbReference type="EMBL" id="NAFL01000286">
    <property type="protein sequence ID" value="OSJ22171.1"/>
    <property type="molecule type" value="Genomic_DNA"/>
</dbReference>
<dbReference type="Gene3D" id="3.50.50.60">
    <property type="entry name" value="FAD/NAD(P)-binding domain"/>
    <property type="match status" value="1"/>
</dbReference>
<gene>
    <name evidence="3" type="ORF">BSZ19_47160</name>
</gene>
<dbReference type="PANTHER" id="PTHR43876:SF7">
    <property type="entry name" value="UBIQUINONE BIOSYNTHESIS MONOOXYGENASE COQ6, MITOCHONDRIAL"/>
    <property type="match status" value="1"/>
</dbReference>
<dbReference type="PANTHER" id="PTHR43876">
    <property type="entry name" value="UBIQUINONE BIOSYNTHESIS MONOOXYGENASE COQ6, MITOCHONDRIAL"/>
    <property type="match status" value="1"/>
</dbReference>
<dbReference type="InterPro" id="IPR002938">
    <property type="entry name" value="FAD-bd"/>
</dbReference>
<dbReference type="RefSeq" id="WP_085405456.1">
    <property type="nucleotide sequence ID" value="NZ_NAFL01000286.1"/>
</dbReference>
<evidence type="ECO:0000256" key="1">
    <source>
        <dbReference type="SAM" id="MobiDB-lite"/>
    </source>
</evidence>
<dbReference type="GO" id="GO:0071949">
    <property type="term" value="F:FAD binding"/>
    <property type="evidence" value="ECO:0007669"/>
    <property type="project" value="InterPro"/>
</dbReference>
<comment type="caution">
    <text evidence="3">The sequence shown here is derived from an EMBL/GenBank/DDBJ whole genome shotgun (WGS) entry which is preliminary data.</text>
</comment>
<dbReference type="InterPro" id="IPR036188">
    <property type="entry name" value="FAD/NAD-bd_sf"/>
</dbReference>
<accession>A0A1Y2J7S7</accession>
<dbReference type="Pfam" id="PF01494">
    <property type="entry name" value="FAD_binding_3"/>
    <property type="match status" value="1"/>
</dbReference>
<dbReference type="Proteomes" id="UP000193335">
    <property type="component" value="Unassembled WGS sequence"/>
</dbReference>
<reference evidence="3 4" key="1">
    <citation type="submission" date="2017-03" db="EMBL/GenBank/DDBJ databases">
        <title>Whole genome sequences of fourteen strains of Bradyrhizobium canariense and one strain of Bradyrhizobium japonicum isolated from Lupinus (Papilionoideae: Genisteae) species in Algeria.</title>
        <authorList>
            <person name="Crovadore J."/>
            <person name="Chekireb D."/>
            <person name="Brachmann A."/>
            <person name="Chablais R."/>
            <person name="Cochard B."/>
            <person name="Lefort F."/>
        </authorList>
    </citation>
    <scope>NUCLEOTIDE SEQUENCE [LARGE SCALE GENOMIC DNA]</scope>
    <source>
        <strain evidence="3 4">UBMA197</strain>
    </source>
</reference>